<dbReference type="RefSeq" id="WP_068240037.1">
    <property type="nucleotide sequence ID" value="NZ_LPUY01000012.1"/>
</dbReference>
<evidence type="ECO:0000313" key="4">
    <source>
        <dbReference type="Proteomes" id="UP000068382"/>
    </source>
</evidence>
<evidence type="ECO:0000313" key="3">
    <source>
        <dbReference type="EMBL" id="KUP94522.1"/>
    </source>
</evidence>
<sequence length="187" mass="19893">MTSPISDDIKFEGEDANAGNAAPILDLIAAGFLIATAIVVMVASLRLPVPGSALTAPGLLPFLAAASLAAMAVVLGHSALRRRSQTDDETQLFGDLEEQKRMLVLAAMVGAYILALQVLAFQVYFDIAGVPFVLSAFQPVSFIALTAIMHVFWRGSLWTKTAIAAGWTLMLTLTFQKLFNIPLPGGF</sequence>
<keyword evidence="1" id="KW-0812">Transmembrane</keyword>
<reference evidence="3 4" key="1">
    <citation type="submission" date="2015-12" db="EMBL/GenBank/DDBJ databases">
        <title>Genome sequence of the marine Rhodobacteraceae strain O3.65, Candidatus Tritonibacter horizontis.</title>
        <authorList>
            <person name="Poehlein A."/>
            <person name="Giebel H.A."/>
            <person name="Voget S."/>
            <person name="Brinkhoff T."/>
        </authorList>
    </citation>
    <scope>NUCLEOTIDE SEQUENCE [LARGE SCALE GENOMIC DNA]</scope>
    <source>
        <strain evidence="3 4">O3.65</strain>
    </source>
</reference>
<comment type="caution">
    <text evidence="3">The sequence shown here is derived from an EMBL/GenBank/DDBJ whole genome shotgun (WGS) entry which is preliminary data.</text>
</comment>
<gene>
    <name evidence="3" type="ORF">TRIHO_04480</name>
</gene>
<organism evidence="3 4">
    <name type="scientific">Tritonibacter horizontis</name>
    <dbReference type="NCBI Taxonomy" id="1768241"/>
    <lineage>
        <taxon>Bacteria</taxon>
        <taxon>Pseudomonadati</taxon>
        <taxon>Pseudomonadota</taxon>
        <taxon>Alphaproteobacteria</taxon>
        <taxon>Rhodobacterales</taxon>
        <taxon>Paracoccaceae</taxon>
        <taxon>Tritonibacter</taxon>
    </lineage>
</organism>
<accession>A0A132C2P4</accession>
<dbReference type="EMBL" id="LPUY01000012">
    <property type="protein sequence ID" value="KUP94522.1"/>
    <property type="molecule type" value="Genomic_DNA"/>
</dbReference>
<dbReference type="AlphaFoldDB" id="A0A132C2P4"/>
<protein>
    <submittedName>
        <fullName evidence="3">Tripartite tricarboxylate transporter TctB family protein</fullName>
    </submittedName>
</protein>
<dbReference type="Pfam" id="PF07331">
    <property type="entry name" value="TctB"/>
    <property type="match status" value="1"/>
</dbReference>
<dbReference type="OrthoDB" id="7854802at2"/>
<feature type="transmembrane region" description="Helical" evidence="1">
    <location>
        <begin position="27"/>
        <end position="47"/>
    </location>
</feature>
<feature type="domain" description="DUF1468" evidence="2">
    <location>
        <begin position="28"/>
        <end position="184"/>
    </location>
</feature>
<keyword evidence="4" id="KW-1185">Reference proteome</keyword>
<dbReference type="InterPro" id="IPR009936">
    <property type="entry name" value="DUF1468"/>
</dbReference>
<feature type="transmembrane region" description="Helical" evidence="1">
    <location>
        <begin position="59"/>
        <end position="80"/>
    </location>
</feature>
<evidence type="ECO:0000256" key="1">
    <source>
        <dbReference type="SAM" id="Phobius"/>
    </source>
</evidence>
<dbReference type="Proteomes" id="UP000068382">
    <property type="component" value="Unassembled WGS sequence"/>
</dbReference>
<feature type="transmembrane region" description="Helical" evidence="1">
    <location>
        <begin position="131"/>
        <end position="153"/>
    </location>
</feature>
<evidence type="ECO:0000259" key="2">
    <source>
        <dbReference type="Pfam" id="PF07331"/>
    </source>
</evidence>
<name>A0A132C2P4_9RHOB</name>
<keyword evidence="1" id="KW-1133">Transmembrane helix</keyword>
<proteinExistence type="predicted"/>
<keyword evidence="1" id="KW-0472">Membrane</keyword>
<feature type="transmembrane region" description="Helical" evidence="1">
    <location>
        <begin position="101"/>
        <end position="125"/>
    </location>
</feature>